<dbReference type="EMBL" id="MPOJ01000030">
    <property type="protein sequence ID" value="OOH69667.1"/>
    <property type="molecule type" value="Genomic_DNA"/>
</dbReference>
<evidence type="ECO:0000313" key="6">
    <source>
        <dbReference type="EMBL" id="OOH69667.1"/>
    </source>
</evidence>
<evidence type="ECO:0000256" key="1">
    <source>
        <dbReference type="ARBA" id="ARBA00004236"/>
    </source>
</evidence>
<dbReference type="PANTHER" id="PTHR47529:SF1">
    <property type="entry name" value="PERIPLASMIC CHAPERONE PPID"/>
    <property type="match status" value="1"/>
</dbReference>
<accession>A0A1V3SRY8</accession>
<dbReference type="RefSeq" id="WP_014959977.1">
    <property type="nucleotide sequence ID" value="NZ_LGSH01000040.1"/>
</dbReference>
<dbReference type="InterPro" id="IPR052029">
    <property type="entry name" value="PpiD_chaperone"/>
</dbReference>
<evidence type="ECO:0000313" key="7">
    <source>
        <dbReference type="Proteomes" id="UP000188586"/>
    </source>
</evidence>
<dbReference type="PANTHER" id="PTHR47529">
    <property type="entry name" value="PEPTIDYL-PROLYL CIS-TRANS ISOMERASE D"/>
    <property type="match status" value="1"/>
</dbReference>
<dbReference type="Pfam" id="PF13624">
    <property type="entry name" value="SurA_N_3"/>
    <property type="match status" value="1"/>
</dbReference>
<evidence type="ECO:0000256" key="5">
    <source>
        <dbReference type="SAM" id="Phobius"/>
    </source>
</evidence>
<reference evidence="6 7" key="1">
    <citation type="submission" date="2016-11" db="EMBL/GenBank/DDBJ databases">
        <title>Comparative genomics of co-occurring bacteria in distinct bioleaching systems unravels niche-specific adaptation.</title>
        <authorList>
            <person name="Zhang X."/>
            <person name="Liu X."/>
            <person name="Yin H."/>
        </authorList>
    </citation>
    <scope>NUCLEOTIDE SEQUENCE [LARGE SCALE GENOMIC DNA]</scope>
    <source>
        <strain evidence="6 7">DX</strain>
    </source>
</reference>
<keyword evidence="5" id="KW-1133">Transmembrane helix</keyword>
<dbReference type="AlphaFoldDB" id="A0A1V3SRY8"/>
<evidence type="ECO:0000256" key="3">
    <source>
        <dbReference type="ARBA" id="ARBA00023136"/>
    </source>
</evidence>
<dbReference type="SUPFAM" id="SSF109998">
    <property type="entry name" value="Triger factor/SurA peptide-binding domain-like"/>
    <property type="match status" value="1"/>
</dbReference>
<dbReference type="Proteomes" id="UP000188586">
    <property type="component" value="Unassembled WGS sequence"/>
</dbReference>
<name>A0A1V3SRY8_9BACT</name>
<comment type="caution">
    <text evidence="6">The sequence shown here is derived from an EMBL/GenBank/DDBJ whole genome shotgun (WGS) entry which is preliminary data.</text>
</comment>
<protein>
    <submittedName>
        <fullName evidence="6">Uncharacterized protein</fullName>
    </submittedName>
</protein>
<dbReference type="OMA" id="FVITMGW"/>
<gene>
    <name evidence="6" type="ORF">BOX24_11615</name>
</gene>
<dbReference type="GO" id="GO:0005886">
    <property type="term" value="C:plasma membrane"/>
    <property type="evidence" value="ECO:0007669"/>
    <property type="project" value="UniProtKB-SubCell"/>
</dbReference>
<keyword evidence="5" id="KW-0812">Transmembrane</keyword>
<keyword evidence="4" id="KW-0143">Chaperone</keyword>
<keyword evidence="2" id="KW-1003">Cell membrane</keyword>
<dbReference type="InterPro" id="IPR027304">
    <property type="entry name" value="Trigger_fact/SurA_dom_sf"/>
</dbReference>
<feature type="transmembrane region" description="Helical" evidence="5">
    <location>
        <begin position="16"/>
        <end position="37"/>
    </location>
</feature>
<comment type="subcellular location">
    <subcellularLocation>
        <location evidence="1">Cell membrane</location>
    </subcellularLocation>
</comment>
<evidence type="ECO:0000256" key="4">
    <source>
        <dbReference type="ARBA" id="ARBA00023186"/>
    </source>
</evidence>
<organism evidence="6 7">
    <name type="scientific">Leptospirillum ferriphilum</name>
    <dbReference type="NCBI Taxonomy" id="178606"/>
    <lineage>
        <taxon>Bacteria</taxon>
        <taxon>Pseudomonadati</taxon>
        <taxon>Nitrospirota</taxon>
        <taxon>Nitrospiria</taxon>
        <taxon>Nitrospirales</taxon>
        <taxon>Nitrospiraceae</taxon>
        <taxon>Leptospirillum</taxon>
    </lineage>
</organism>
<sequence length="238" mass="27107">MMLEWIRKVAVERPKVLGTLMILVGAIFVVSMGWWGFSAYKSGKPGIVARINGTPLYATEFSRDYEIMKNNYQRLLNGALGKKILTELNFPGLVLRNMIFRQLWIDEANHLHLIVPDAVVVSEVSRIPFFQEGNPPVFSSKLYTQFLLETHQSAKDFEQSIREDLLVQRAQVLVRAIQTPAAPASPTDEKTAAGLDDWQKKRLALQEETLQSFQMQLENRSNVKIDQEAFKKLSKSLL</sequence>
<evidence type="ECO:0000256" key="2">
    <source>
        <dbReference type="ARBA" id="ARBA00022475"/>
    </source>
</evidence>
<keyword evidence="3 5" id="KW-0472">Membrane</keyword>
<proteinExistence type="predicted"/>